<dbReference type="Proteomes" id="UP000198373">
    <property type="component" value="Unassembled WGS sequence"/>
</dbReference>
<reference evidence="2" key="1">
    <citation type="submission" date="2017-06" db="EMBL/GenBank/DDBJ databases">
        <authorList>
            <person name="Varghese N."/>
            <person name="Submissions S."/>
        </authorList>
    </citation>
    <scope>NUCLEOTIDE SEQUENCE [LARGE SCALE GENOMIC DNA]</scope>
    <source>
        <strain evidence="2">DSM 46839</strain>
    </source>
</reference>
<keyword evidence="2" id="KW-1185">Reference proteome</keyword>
<dbReference type="SUPFAM" id="SSF51905">
    <property type="entry name" value="FAD/NAD(P)-binding domain"/>
    <property type="match status" value="1"/>
</dbReference>
<proteinExistence type="predicted"/>
<dbReference type="Gene3D" id="3.50.50.60">
    <property type="entry name" value="FAD/NAD(P)-binding domain"/>
    <property type="match status" value="1"/>
</dbReference>
<dbReference type="AlphaFoldDB" id="A0A239DH99"/>
<protein>
    <submittedName>
        <fullName evidence="1">2-polyprenyl-6-methoxyphenol hydroxylase</fullName>
    </submittedName>
</protein>
<dbReference type="PRINTS" id="PR00420">
    <property type="entry name" value="RNGMNOXGNASE"/>
</dbReference>
<organism evidence="1 2">
    <name type="scientific">Geodermatophilus pulveris</name>
    <dbReference type="NCBI Taxonomy" id="1564159"/>
    <lineage>
        <taxon>Bacteria</taxon>
        <taxon>Bacillati</taxon>
        <taxon>Actinomycetota</taxon>
        <taxon>Actinomycetes</taxon>
        <taxon>Geodermatophilales</taxon>
        <taxon>Geodermatophilaceae</taxon>
        <taxon>Geodermatophilus</taxon>
    </lineage>
</organism>
<evidence type="ECO:0000313" key="2">
    <source>
        <dbReference type="Proteomes" id="UP000198373"/>
    </source>
</evidence>
<gene>
    <name evidence="1" type="ORF">SAMN06893096_103195</name>
</gene>
<dbReference type="PANTHER" id="PTHR43422:SF3">
    <property type="entry name" value="THIAMINE THIAZOLE SYNTHASE"/>
    <property type="match status" value="1"/>
</dbReference>
<name>A0A239DH99_9ACTN</name>
<accession>A0A239DH99</accession>
<dbReference type="PANTHER" id="PTHR43422">
    <property type="entry name" value="THIAMINE THIAZOLE SYNTHASE"/>
    <property type="match status" value="1"/>
</dbReference>
<dbReference type="RefSeq" id="WP_143425001.1">
    <property type="nucleotide sequence ID" value="NZ_FZOO01000003.1"/>
</dbReference>
<dbReference type="OrthoDB" id="9790035at2"/>
<dbReference type="Pfam" id="PF12831">
    <property type="entry name" value="FAD_oxidored"/>
    <property type="match status" value="1"/>
</dbReference>
<dbReference type="EMBL" id="FZOO01000003">
    <property type="protein sequence ID" value="SNS31865.1"/>
    <property type="molecule type" value="Genomic_DNA"/>
</dbReference>
<evidence type="ECO:0000313" key="1">
    <source>
        <dbReference type="EMBL" id="SNS31865.1"/>
    </source>
</evidence>
<sequence>MTDAPAVGAARTGHAVVVGAGMAGLLAAGVLAGHVDRVTVVERDRLPDGAQPRRGVPQGWQVHALLARGLVGLERLFPGFGRDLQGAGAVPVRLPGDVLVLGRAGWIDRRAPGWLSLSASRPLIEATVRRRLLELPGVTVVDGCEVTALRASDDGRGVRGVVVRGDDGPVPIEADLVVDASGRGTRTPTWLAGLGGPVPDRTTVDARITYASRFYRVPDGFAADWRGLILFGDQVDNPRTGYLYPVEGGRWVVGLIGARGVHAATDDAGFTAYARRLRSPVLAEAIAAAEPLSDVHLHRGTSNQRWHYERLRRWPERLVVLGDAACAFDPVYGQGMSSAVVAAELLDASLRARRPRGDLRGLGSRFQRRLARRLAEPWLFAVGEDLRFPGTTGGTAGPLRRTLQWYQDRLEVAATYDPVVTDVYVRALGMLERPTALLRPHLVRAAARSRPSRGDVVPGPVPRG</sequence>
<dbReference type="InterPro" id="IPR036188">
    <property type="entry name" value="FAD/NAD-bd_sf"/>
</dbReference>